<name>A0A1H0N4H5_9CLOT</name>
<proteinExistence type="predicted"/>
<evidence type="ECO:0000259" key="1">
    <source>
        <dbReference type="PROSITE" id="PS50195"/>
    </source>
</evidence>
<dbReference type="STRING" id="94869.SAMN04488529_101686"/>
<dbReference type="GO" id="GO:0035091">
    <property type="term" value="F:phosphatidylinositol binding"/>
    <property type="evidence" value="ECO:0007669"/>
    <property type="project" value="InterPro"/>
</dbReference>
<dbReference type="RefSeq" id="WP_089965844.1">
    <property type="nucleotide sequence ID" value="NZ_FNJM01000001.1"/>
</dbReference>
<sequence>MYEIRFYYKNEDKNFNSTIAYHVYERYSTFEKAYENLIELIELYTEIGVDEVVFMPGIPIKILEAYVLFLNKKGKDLTTIVENSKRKD</sequence>
<keyword evidence="3" id="KW-1185">Reference proteome</keyword>
<dbReference type="Proteomes" id="UP000198597">
    <property type="component" value="Unassembled WGS sequence"/>
</dbReference>
<feature type="domain" description="PX" evidence="1">
    <location>
        <begin position="1"/>
        <end position="88"/>
    </location>
</feature>
<dbReference type="EMBL" id="FNJM01000001">
    <property type="protein sequence ID" value="SDO87587.1"/>
    <property type="molecule type" value="Genomic_DNA"/>
</dbReference>
<dbReference type="InterPro" id="IPR001683">
    <property type="entry name" value="PX_dom"/>
</dbReference>
<accession>A0A1H0N4H5</accession>
<evidence type="ECO:0000313" key="2">
    <source>
        <dbReference type="EMBL" id="SDO87587.1"/>
    </source>
</evidence>
<protein>
    <recommendedName>
        <fullName evidence="1">PX domain-containing protein</fullName>
    </recommendedName>
</protein>
<reference evidence="2 3" key="1">
    <citation type="submission" date="2016-10" db="EMBL/GenBank/DDBJ databases">
        <authorList>
            <person name="de Groot N.N."/>
        </authorList>
    </citation>
    <scope>NUCLEOTIDE SEQUENCE [LARGE SCALE GENOMIC DNA]</scope>
    <source>
        <strain evidence="2 3">DSM 12272</strain>
    </source>
</reference>
<dbReference type="AlphaFoldDB" id="A0A1H0N4H5"/>
<organism evidence="2 3">
    <name type="scientific">Clostridium gasigenes</name>
    <dbReference type="NCBI Taxonomy" id="94869"/>
    <lineage>
        <taxon>Bacteria</taxon>
        <taxon>Bacillati</taxon>
        <taxon>Bacillota</taxon>
        <taxon>Clostridia</taxon>
        <taxon>Eubacteriales</taxon>
        <taxon>Clostridiaceae</taxon>
        <taxon>Clostridium</taxon>
    </lineage>
</organism>
<dbReference type="PROSITE" id="PS50195">
    <property type="entry name" value="PX"/>
    <property type="match status" value="1"/>
</dbReference>
<evidence type="ECO:0000313" key="3">
    <source>
        <dbReference type="Proteomes" id="UP000198597"/>
    </source>
</evidence>
<gene>
    <name evidence="2" type="ORF">SAMN04488529_101686</name>
</gene>